<reference evidence="2" key="1">
    <citation type="submission" date="2018-09" db="EMBL/GenBank/DDBJ databases">
        <authorList>
            <person name="Livingstone P.G."/>
            <person name="Whitworth D.E."/>
        </authorList>
    </citation>
    <scope>NUCLEOTIDE SEQUENCE [LARGE SCALE GENOMIC DNA]</scope>
    <source>
        <strain evidence="2">CA040B</strain>
    </source>
</reference>
<evidence type="ECO:0000313" key="2">
    <source>
        <dbReference type="Proteomes" id="UP000273405"/>
    </source>
</evidence>
<gene>
    <name evidence="1" type="ORF">D7X12_30970</name>
</gene>
<dbReference type="EMBL" id="RAWG01000264">
    <property type="protein sequence ID" value="RKH37046.1"/>
    <property type="molecule type" value="Genomic_DNA"/>
</dbReference>
<dbReference type="AlphaFoldDB" id="A0A3A8MYD2"/>
<dbReference type="PROSITE" id="PS51257">
    <property type="entry name" value="PROKAR_LIPOPROTEIN"/>
    <property type="match status" value="1"/>
</dbReference>
<proteinExistence type="predicted"/>
<dbReference type="OrthoDB" id="5519161at2"/>
<evidence type="ECO:0008006" key="3">
    <source>
        <dbReference type="Google" id="ProtNLM"/>
    </source>
</evidence>
<name>A0A3A8MYD2_9BACT</name>
<sequence>MTRWTVLLAVLALGGAACDGAKSPDKSARVQLKKTGAATMEVIPSEGQLPYCLLYTMSEKGVIRQLTLTRENRSIRCDANKPVANTSFRVPVQEGKVRVYVFFSDERVQAGPVAQQLYDLRDKERVTAMDMRLPGRVFVETLEFTPETGEPEMTGGVVGAGGVVTSDGGTGAVGGGGSMVPVEPNTD</sequence>
<dbReference type="RefSeq" id="WP_120628850.1">
    <property type="nucleotide sequence ID" value="NZ_RAWG01000264.1"/>
</dbReference>
<evidence type="ECO:0000313" key="1">
    <source>
        <dbReference type="EMBL" id="RKH37046.1"/>
    </source>
</evidence>
<keyword evidence="2" id="KW-1185">Reference proteome</keyword>
<organism evidence="1 2">
    <name type="scientific">Corallococcus sicarius</name>
    <dbReference type="NCBI Taxonomy" id="2316726"/>
    <lineage>
        <taxon>Bacteria</taxon>
        <taxon>Pseudomonadati</taxon>
        <taxon>Myxococcota</taxon>
        <taxon>Myxococcia</taxon>
        <taxon>Myxococcales</taxon>
        <taxon>Cystobacterineae</taxon>
        <taxon>Myxococcaceae</taxon>
        <taxon>Corallococcus</taxon>
    </lineage>
</organism>
<comment type="caution">
    <text evidence="1">The sequence shown here is derived from an EMBL/GenBank/DDBJ whole genome shotgun (WGS) entry which is preliminary data.</text>
</comment>
<accession>A0A3A8MYD2</accession>
<dbReference type="Proteomes" id="UP000273405">
    <property type="component" value="Unassembled WGS sequence"/>
</dbReference>
<protein>
    <recommendedName>
        <fullName evidence="3">Lipoprotein</fullName>
    </recommendedName>
</protein>